<evidence type="ECO:0000256" key="4">
    <source>
        <dbReference type="ARBA" id="ARBA00022516"/>
    </source>
</evidence>
<evidence type="ECO:0000256" key="10">
    <source>
        <dbReference type="ARBA" id="ARBA00023140"/>
    </source>
</evidence>
<evidence type="ECO:0000256" key="20">
    <source>
        <dbReference type="ARBA" id="ARBA00049386"/>
    </source>
</evidence>
<comment type="function">
    <text evidence="12">Participates in chain elongation of fatty acids. Catalyzes the reduction of trans-2-enoyl-CoAs of varying chain lengths from 6:1 to 16:1, having maximum activity with 10:1 CoA. Has no 2,4-dienoyl-CoA reductase activity.</text>
</comment>
<dbReference type="GO" id="GO:0006633">
    <property type="term" value="P:fatty acid biosynthetic process"/>
    <property type="evidence" value="ECO:0007669"/>
    <property type="project" value="UniProtKB-KW"/>
</dbReference>
<evidence type="ECO:0000256" key="8">
    <source>
        <dbReference type="ARBA" id="ARBA00023002"/>
    </source>
</evidence>
<keyword evidence="10" id="KW-0576">Peroxisome</keyword>
<evidence type="ECO:0000256" key="9">
    <source>
        <dbReference type="ARBA" id="ARBA00023098"/>
    </source>
</evidence>
<dbReference type="PRINTS" id="PR00081">
    <property type="entry name" value="GDHRDH"/>
</dbReference>
<comment type="subcellular location">
    <subcellularLocation>
        <location evidence="1">Peroxisome</location>
    </subcellularLocation>
</comment>
<dbReference type="InterPro" id="IPR036291">
    <property type="entry name" value="NAD(P)-bd_dom_sf"/>
</dbReference>
<evidence type="ECO:0000256" key="2">
    <source>
        <dbReference type="ARBA" id="ARBA00005189"/>
    </source>
</evidence>
<proteinExistence type="inferred from homology"/>
<keyword evidence="6" id="KW-0276">Fatty acid metabolism</keyword>
<keyword evidence="8" id="KW-0560">Oxidoreductase</keyword>
<comment type="catalytic activity">
    <reaction evidence="21">
        <text>(2E)-octenoyl-CoA + NADPH + H(+) = octanoyl-CoA + NADP(+)</text>
        <dbReference type="Rhea" id="RHEA:44952"/>
        <dbReference type="ChEBI" id="CHEBI:15378"/>
        <dbReference type="ChEBI" id="CHEBI:57386"/>
        <dbReference type="ChEBI" id="CHEBI:57783"/>
        <dbReference type="ChEBI" id="CHEBI:58349"/>
        <dbReference type="ChEBI" id="CHEBI:62242"/>
    </reaction>
    <physiologicalReaction direction="left-to-right" evidence="21">
        <dbReference type="Rhea" id="RHEA:44953"/>
    </physiologicalReaction>
</comment>
<evidence type="ECO:0000256" key="6">
    <source>
        <dbReference type="ARBA" id="ARBA00022832"/>
    </source>
</evidence>
<dbReference type="InterPro" id="IPR052388">
    <property type="entry name" value="Peroxisomal_t2-enoyl-CoA_red"/>
</dbReference>
<dbReference type="PANTHER" id="PTHR24317:SF7">
    <property type="entry name" value="PEROXISOMAL TRANS-2-ENOYL-COA REDUCTASE"/>
    <property type="match status" value="1"/>
</dbReference>
<keyword evidence="11" id="KW-0275">Fatty acid biosynthesis</keyword>
<dbReference type="AlphaFoldDB" id="A0A0B3YB88"/>
<dbReference type="GO" id="GO:0019166">
    <property type="term" value="F:trans-2-enoyl-CoA reductase (NADPH) activity"/>
    <property type="evidence" value="ECO:0007669"/>
    <property type="project" value="UniProtKB-EC"/>
</dbReference>
<evidence type="ECO:0000256" key="12">
    <source>
        <dbReference type="ARBA" id="ARBA00037124"/>
    </source>
</evidence>
<evidence type="ECO:0000256" key="7">
    <source>
        <dbReference type="ARBA" id="ARBA00022857"/>
    </source>
</evidence>
<dbReference type="PANTHER" id="PTHR24317">
    <property type="entry name" value="PEROXISOMAL TRANS-2-ENOYL-COA REDUCTASE"/>
    <property type="match status" value="1"/>
</dbReference>
<gene>
    <name evidence="22" type="ORF">RJ41_07270</name>
</gene>
<dbReference type="Pfam" id="PF13561">
    <property type="entry name" value="adh_short_C2"/>
    <property type="match status" value="1"/>
</dbReference>
<keyword evidence="4" id="KW-0444">Lipid biosynthesis</keyword>
<evidence type="ECO:0000256" key="18">
    <source>
        <dbReference type="ARBA" id="ARBA00049108"/>
    </source>
</evidence>
<evidence type="ECO:0000256" key="15">
    <source>
        <dbReference type="ARBA" id="ARBA00041063"/>
    </source>
</evidence>
<evidence type="ECO:0000256" key="3">
    <source>
        <dbReference type="ARBA" id="ARBA00006484"/>
    </source>
</evidence>
<evidence type="ECO:0000256" key="17">
    <source>
        <dbReference type="ARBA" id="ARBA00048686"/>
    </source>
</evidence>
<comment type="subunit">
    <text evidence="13">Interacts with PEX5, probably required to target it into peroxisomes.</text>
</comment>
<keyword evidence="23" id="KW-1185">Reference proteome</keyword>
<evidence type="ECO:0000256" key="13">
    <source>
        <dbReference type="ARBA" id="ARBA00038622"/>
    </source>
</evidence>
<dbReference type="OrthoDB" id="9775864at2"/>
<evidence type="ECO:0000256" key="14">
    <source>
        <dbReference type="ARBA" id="ARBA00038849"/>
    </source>
</evidence>
<keyword evidence="7" id="KW-0521">NADP</keyword>
<comment type="catalytic activity">
    <reaction evidence="18">
        <text>(2E)-hexenoyl-CoA + NADPH + H(+) = hexanoyl-CoA + NADP(+)</text>
        <dbReference type="Rhea" id="RHEA:44956"/>
        <dbReference type="ChEBI" id="CHEBI:15378"/>
        <dbReference type="ChEBI" id="CHEBI:57783"/>
        <dbReference type="ChEBI" id="CHEBI:58349"/>
        <dbReference type="ChEBI" id="CHEBI:62077"/>
        <dbReference type="ChEBI" id="CHEBI:62620"/>
    </reaction>
    <physiologicalReaction direction="left-to-right" evidence="18">
        <dbReference type="Rhea" id="RHEA:44957"/>
    </physiologicalReaction>
</comment>
<dbReference type="Gene3D" id="3.40.50.720">
    <property type="entry name" value="NAD(P)-binding Rossmann-like Domain"/>
    <property type="match status" value="1"/>
</dbReference>
<comment type="catalytic activity">
    <reaction evidence="20">
        <text>(2E)-decenoyl-CoA + NADPH + H(+) = decanoyl-CoA + NADP(+)</text>
        <dbReference type="Rhea" id="RHEA:44960"/>
        <dbReference type="ChEBI" id="CHEBI:15378"/>
        <dbReference type="ChEBI" id="CHEBI:57783"/>
        <dbReference type="ChEBI" id="CHEBI:58349"/>
        <dbReference type="ChEBI" id="CHEBI:61406"/>
        <dbReference type="ChEBI" id="CHEBI:61430"/>
    </reaction>
    <physiologicalReaction direction="left-to-right" evidence="20">
        <dbReference type="Rhea" id="RHEA:44961"/>
    </physiologicalReaction>
</comment>
<dbReference type="InterPro" id="IPR002347">
    <property type="entry name" value="SDR_fam"/>
</dbReference>
<comment type="caution">
    <text evidence="22">The sequence shown here is derived from an EMBL/GenBank/DDBJ whole genome shotgun (WGS) entry which is preliminary data.</text>
</comment>
<dbReference type="EMBL" id="JWLW01000012">
    <property type="protein sequence ID" value="KHT54318.1"/>
    <property type="molecule type" value="Genomic_DNA"/>
</dbReference>
<comment type="catalytic activity">
    <reaction evidence="19">
        <text>a (2E)-enoyl-CoA + NADPH + H(+) = a 2,3-saturated acyl-CoA + NADP(+)</text>
        <dbReference type="Rhea" id="RHEA:33763"/>
        <dbReference type="ChEBI" id="CHEBI:15378"/>
        <dbReference type="ChEBI" id="CHEBI:57783"/>
        <dbReference type="ChEBI" id="CHEBI:58349"/>
        <dbReference type="ChEBI" id="CHEBI:58856"/>
        <dbReference type="ChEBI" id="CHEBI:65111"/>
        <dbReference type="EC" id="1.3.1.38"/>
    </reaction>
    <physiologicalReaction direction="left-to-right" evidence="19">
        <dbReference type="Rhea" id="RHEA:33764"/>
    </physiologicalReaction>
</comment>
<comment type="pathway">
    <text evidence="2">Lipid metabolism.</text>
</comment>
<evidence type="ECO:0000256" key="19">
    <source>
        <dbReference type="ARBA" id="ARBA00049251"/>
    </source>
</evidence>
<organism evidence="22 23">
    <name type="scientific">Alteromonas marina</name>
    <dbReference type="NCBI Taxonomy" id="203795"/>
    <lineage>
        <taxon>Bacteria</taxon>
        <taxon>Pseudomonadati</taxon>
        <taxon>Pseudomonadota</taxon>
        <taxon>Gammaproteobacteria</taxon>
        <taxon>Alteromonadales</taxon>
        <taxon>Alteromonadaceae</taxon>
        <taxon>Alteromonas/Salinimonas group</taxon>
        <taxon>Alteromonas</taxon>
    </lineage>
</organism>
<evidence type="ECO:0000256" key="21">
    <source>
        <dbReference type="ARBA" id="ARBA00049559"/>
    </source>
</evidence>
<dbReference type="SUPFAM" id="SSF51735">
    <property type="entry name" value="NAD(P)-binding Rossmann-fold domains"/>
    <property type="match status" value="1"/>
</dbReference>
<evidence type="ECO:0000256" key="16">
    <source>
        <dbReference type="ARBA" id="ARBA00047570"/>
    </source>
</evidence>
<comment type="catalytic activity">
    <reaction evidence="16">
        <text>(2E)-dodecenoyl-CoA + NADPH + H(+) = dodecanoyl-CoA + NADP(+)</text>
        <dbReference type="Rhea" id="RHEA:44964"/>
        <dbReference type="ChEBI" id="CHEBI:15378"/>
        <dbReference type="ChEBI" id="CHEBI:57330"/>
        <dbReference type="ChEBI" id="CHEBI:57375"/>
        <dbReference type="ChEBI" id="CHEBI:57783"/>
        <dbReference type="ChEBI" id="CHEBI:58349"/>
    </reaction>
    <physiologicalReaction direction="left-to-right" evidence="16">
        <dbReference type="Rhea" id="RHEA:44965"/>
    </physiologicalReaction>
</comment>
<comment type="catalytic activity">
    <reaction evidence="17">
        <text>(2E)-tetradecenoyl-CoA + NADPH + H(+) = tetradecanoyl-CoA + NADP(+)</text>
        <dbReference type="Rhea" id="RHEA:44968"/>
        <dbReference type="ChEBI" id="CHEBI:15378"/>
        <dbReference type="ChEBI" id="CHEBI:57385"/>
        <dbReference type="ChEBI" id="CHEBI:57783"/>
        <dbReference type="ChEBI" id="CHEBI:58349"/>
        <dbReference type="ChEBI" id="CHEBI:61405"/>
    </reaction>
    <physiologicalReaction direction="left-to-right" evidence="17">
        <dbReference type="Rhea" id="RHEA:44969"/>
    </physiologicalReaction>
</comment>
<accession>A0A0B3YB88</accession>
<evidence type="ECO:0000313" key="23">
    <source>
        <dbReference type="Proteomes" id="UP000031197"/>
    </source>
</evidence>
<evidence type="ECO:0000256" key="1">
    <source>
        <dbReference type="ARBA" id="ARBA00004275"/>
    </source>
</evidence>
<keyword evidence="9" id="KW-0443">Lipid metabolism</keyword>
<evidence type="ECO:0000256" key="5">
    <source>
        <dbReference type="ARBA" id="ARBA00022553"/>
    </source>
</evidence>
<evidence type="ECO:0000256" key="11">
    <source>
        <dbReference type="ARBA" id="ARBA00023160"/>
    </source>
</evidence>
<sequence length="290" mass="30833">MPYQSTLAAGSFLKQTIVITGGGSGIGRCTAHELASLGATVILIGRSEDKLVNTTAEIKSDGGTACYYTLDIRNEEDVSHTVNALLEKHKRVHGLVNMAGGQFRAPLSHISQNGFERVIQTNLIGGFLMAKALFNKHFKNHGGNIVNITADNKNGMPGMGHSGAARAGVENLTKTAAWEWGSFGVRVNAIAPGWVASSGLDTYPEDMKHAIQNLKHAVPLGRIASEAEIASTVCFLLSKGANFITGQTLFVDGGASMGSVPALFPLQNLHQPASETWDGFHRSITPEVLR</sequence>
<reference evidence="22 23" key="1">
    <citation type="submission" date="2014-12" db="EMBL/GenBank/DDBJ databases">
        <title>Genome sequencing of Alteromonas marina AD001.</title>
        <authorList>
            <person name="Adrian T.G.S."/>
            <person name="Chan K.G."/>
        </authorList>
    </citation>
    <scope>NUCLEOTIDE SEQUENCE [LARGE SCALE GENOMIC DNA]</scope>
    <source>
        <strain evidence="22 23">AD001</strain>
    </source>
</reference>
<dbReference type="EC" id="1.3.1.38" evidence="14"/>
<dbReference type="FunFam" id="3.40.50.720:FF:000084">
    <property type="entry name" value="Short-chain dehydrogenase reductase"/>
    <property type="match status" value="1"/>
</dbReference>
<keyword evidence="5" id="KW-0597">Phosphoprotein</keyword>
<protein>
    <recommendedName>
        <fullName evidence="15">Peroxisomal trans-2-enoyl-CoA reductase</fullName>
        <ecNumber evidence="14">1.3.1.38</ecNumber>
    </recommendedName>
</protein>
<evidence type="ECO:0000313" key="22">
    <source>
        <dbReference type="EMBL" id="KHT54318.1"/>
    </source>
</evidence>
<name>A0A0B3YB88_9ALTE</name>
<dbReference type="RefSeq" id="WP_039218768.1">
    <property type="nucleotide sequence ID" value="NZ_JWLW01000012.1"/>
</dbReference>
<dbReference type="Proteomes" id="UP000031197">
    <property type="component" value="Unassembled WGS sequence"/>
</dbReference>
<comment type="similarity">
    <text evidence="3">Belongs to the short-chain dehydrogenases/reductases (SDR) family.</text>
</comment>